<evidence type="ECO:0000256" key="3">
    <source>
        <dbReference type="ARBA" id="ARBA00010429"/>
    </source>
</evidence>
<dbReference type="Gene3D" id="1.10.10.1100">
    <property type="entry name" value="BFD-like [2Fe-2S]-binding domain"/>
    <property type="match status" value="1"/>
</dbReference>
<dbReference type="PRINTS" id="PR00368">
    <property type="entry name" value="FADPNR"/>
</dbReference>
<feature type="binding site" evidence="17">
    <location>
        <position position="686"/>
    </location>
    <ligand>
        <name>[4Fe-4S] cluster</name>
        <dbReference type="ChEBI" id="CHEBI:49883"/>
    </ligand>
</feature>
<evidence type="ECO:0000313" key="23">
    <source>
        <dbReference type="EMBL" id="OHV97420.1"/>
    </source>
</evidence>
<keyword evidence="11 17" id="KW-0408">Iron</keyword>
<sequence length="854" mass="92305">MNHPLKIVVLGHGMVGHKFLERLALENAPHLHVTVLCEEPRPAYDRVHLSEFFNGKSAEDLSLVAPGFFDKGNVVLKLNARAVSIDRVAKTVTSSTGEVLAYDKLVFATGSTPFVPPLPGKERDGCFVYRTIEDLEAMLAWGAKSTTGVVIGGGLLGLECAKALRDLKLDTHVVEFAPRLMAVQVDEGGARVLRRKIEELGVTVHTQKNTLAIVDGEAATHRMQFADGSHLEADMIVFSAGIRPRDELARACGLEVGPRGGIAIDDRCVTSDPDIYAIGECALWGGLVFGLVAPGYEMARICARHVLQEEEGEAGEASFKGADMSTKLKLMGVDVASLGDPHGNAPGSRSYQFMDERKQIYKKIVVSDCGKYLLGGVMVGDASEYGTLLQMMLNKIELPASPEFLILPQADGQQKVGLGVDALPDAAQICSCNDVSKGALCAAVAEGATTIGALKSCTKAGTACGGCVPLVTQIMKAEMQKQGLMVNNHVCEHFAYSRQELHHLVRVGKIRSFGELLGAHGQGLGCDVCKPVAANILASCWNDFVLSPVHASLQDSNDYFLGNIQKDGTYSVVPRMPGGEVTADGLIAVGTVAKKYGLYTKITGGQRVDLFGARVDQLPAIWEELIAAGFESGHAYGKSLRTVKSCVGSTWCRYGVADSVGFAIALENRYKGLRTPHKIKFGVSGCTRECAEAQGKDIGLIATEKGWNLYVCGNGGMKPRHAELLASDLDEATLVRYVDRFLMFYVRTADRLQRTSVWRDNLEGGLDYLKAVVVADRLGIAHELEADMQHVVDTYACEWKAAVSDPAVRQRFRHFVNSEKNDENVVFVEERGQIRPATPIERRSSVIPILAVEA</sequence>
<feature type="domain" description="Nitrite/sulphite reductase 4Fe-4S" evidence="18">
    <location>
        <begin position="637"/>
        <end position="758"/>
    </location>
</feature>
<evidence type="ECO:0000256" key="8">
    <source>
        <dbReference type="ARBA" id="ARBA00022723"/>
    </source>
</evidence>
<accession>A0A1S1UAF4</accession>
<dbReference type="Pfam" id="PF18267">
    <property type="entry name" value="Rubredoxin_C"/>
    <property type="match status" value="1"/>
</dbReference>
<dbReference type="FunFam" id="3.50.50.60:FF:000033">
    <property type="entry name" value="Nitrite reductase [NAD(P)H], large subunit"/>
    <property type="match status" value="1"/>
</dbReference>
<dbReference type="NCBIfam" id="NF011565">
    <property type="entry name" value="PRK14989.1"/>
    <property type="match status" value="1"/>
</dbReference>
<feature type="binding site" evidence="17">
    <location>
        <position position="646"/>
    </location>
    <ligand>
        <name>[4Fe-4S] cluster</name>
        <dbReference type="ChEBI" id="CHEBI:49883"/>
    </ligand>
</feature>
<evidence type="ECO:0000256" key="13">
    <source>
        <dbReference type="ARBA" id="ARBA00023063"/>
    </source>
</evidence>
<comment type="cofactor">
    <cofactor evidence="14">
        <name>[2Fe-2S] cluster</name>
        <dbReference type="ChEBI" id="CHEBI:190135"/>
    </cofactor>
</comment>
<dbReference type="Gene3D" id="3.30.390.30">
    <property type="match status" value="1"/>
</dbReference>
<evidence type="ECO:0000259" key="21">
    <source>
        <dbReference type="Pfam" id="PF07992"/>
    </source>
</evidence>
<dbReference type="PIRSF" id="PIRSF037149">
    <property type="entry name" value="NirB"/>
    <property type="match status" value="1"/>
</dbReference>
<dbReference type="InterPro" id="IPR045854">
    <property type="entry name" value="NO2/SO3_Rdtase_4Fe4S_sf"/>
</dbReference>
<keyword evidence="8 17" id="KW-0479">Metal-binding</keyword>
<feature type="domain" description="BFD-like [2Fe-2S]-binding" evidence="20">
    <location>
        <begin position="429"/>
        <end position="476"/>
    </location>
</feature>
<dbReference type="CDD" id="cd19944">
    <property type="entry name" value="NirB_Fer2_BFD-like_2"/>
    <property type="match status" value="1"/>
</dbReference>
<dbReference type="Pfam" id="PF01077">
    <property type="entry name" value="NIR_SIR"/>
    <property type="match status" value="1"/>
</dbReference>
<dbReference type="InterPro" id="IPR036188">
    <property type="entry name" value="FAD/NAD-bd_sf"/>
</dbReference>
<evidence type="ECO:0000256" key="6">
    <source>
        <dbReference type="ARBA" id="ARBA00022630"/>
    </source>
</evidence>
<evidence type="ECO:0000256" key="5">
    <source>
        <dbReference type="ARBA" id="ARBA00022617"/>
    </source>
</evidence>
<protein>
    <submittedName>
        <fullName evidence="23">Nitrite reductase</fullName>
    </submittedName>
</protein>
<dbReference type="PANTHER" id="PTHR43809:SF1">
    <property type="entry name" value="NITRITE REDUCTASE (NADH) LARGE SUBUNIT"/>
    <property type="match status" value="1"/>
</dbReference>
<evidence type="ECO:0000256" key="9">
    <source>
        <dbReference type="ARBA" id="ARBA00022827"/>
    </source>
</evidence>
<keyword evidence="10" id="KW-0560">Oxidoreductase</keyword>
<keyword evidence="13 16" id="KW-0534">Nitrate assimilation</keyword>
<dbReference type="SUPFAM" id="SSF55124">
    <property type="entry name" value="Nitrite/Sulfite reductase N-terminal domain-like"/>
    <property type="match status" value="1"/>
</dbReference>
<dbReference type="InterPro" id="IPR006066">
    <property type="entry name" value="NO2/SO3_Rdtase_FeS/sirohaem_BS"/>
</dbReference>
<dbReference type="GO" id="GO:0098809">
    <property type="term" value="F:nitrite reductase activity"/>
    <property type="evidence" value="ECO:0007669"/>
    <property type="project" value="InterPro"/>
</dbReference>
<dbReference type="InterPro" id="IPR007419">
    <property type="entry name" value="BFD-like_2Fe2S-bd_dom"/>
</dbReference>
<evidence type="ECO:0000256" key="2">
    <source>
        <dbReference type="ARBA" id="ARBA00005096"/>
    </source>
</evidence>
<dbReference type="InterPro" id="IPR041575">
    <property type="entry name" value="Rubredoxin_C"/>
</dbReference>
<keyword evidence="12 17" id="KW-0411">Iron-sulfur</keyword>
<dbReference type="InterPro" id="IPR041854">
    <property type="entry name" value="BFD-like_2Fe2S-bd_dom_sf"/>
</dbReference>
<name>A0A1S1UAF4_9BURK</name>
<comment type="caution">
    <text evidence="23">The sequence shown here is derived from an EMBL/GenBank/DDBJ whole genome shotgun (WGS) entry which is preliminary data.</text>
</comment>
<dbReference type="InterPro" id="IPR036136">
    <property type="entry name" value="Nit/Sulf_reduc_fer-like_dom_sf"/>
</dbReference>
<dbReference type="InterPro" id="IPR023753">
    <property type="entry name" value="FAD/NAD-binding_dom"/>
</dbReference>
<feature type="binding site" evidence="17">
    <location>
        <position position="652"/>
    </location>
    <ligand>
        <name>[4Fe-4S] cluster</name>
        <dbReference type="ChEBI" id="CHEBI:49883"/>
    </ligand>
</feature>
<evidence type="ECO:0000256" key="17">
    <source>
        <dbReference type="PIRSR" id="PIRSR037149-1"/>
    </source>
</evidence>
<evidence type="ECO:0000259" key="22">
    <source>
        <dbReference type="Pfam" id="PF18267"/>
    </source>
</evidence>
<dbReference type="GO" id="GO:0051539">
    <property type="term" value="F:4 iron, 4 sulfur cluster binding"/>
    <property type="evidence" value="ECO:0007669"/>
    <property type="project" value="UniProtKB-KW"/>
</dbReference>
<dbReference type="PROSITE" id="PS00365">
    <property type="entry name" value="NIR_SIR"/>
    <property type="match status" value="1"/>
</dbReference>
<comment type="pathway">
    <text evidence="2">Nitrogen metabolism; nitrate reduction (assimilation).</text>
</comment>
<evidence type="ECO:0000256" key="10">
    <source>
        <dbReference type="ARBA" id="ARBA00023002"/>
    </source>
</evidence>
<dbReference type="PANTHER" id="PTHR43809">
    <property type="entry name" value="NITRITE REDUCTASE (NADH) LARGE SUBUNIT"/>
    <property type="match status" value="1"/>
</dbReference>
<dbReference type="SUPFAM" id="SSF56014">
    <property type="entry name" value="Nitrite and sulphite reductase 4Fe-4S domain-like"/>
    <property type="match status" value="1"/>
</dbReference>
<keyword evidence="4 17" id="KW-0004">4Fe-4S</keyword>
<comment type="subunit">
    <text evidence="15">Homodimer which associates with NirD.</text>
</comment>
<evidence type="ECO:0000256" key="15">
    <source>
        <dbReference type="ARBA" id="ARBA00064211"/>
    </source>
</evidence>
<dbReference type="InterPro" id="IPR012744">
    <property type="entry name" value="Nitri_red_NirB"/>
</dbReference>
<dbReference type="InterPro" id="IPR006067">
    <property type="entry name" value="NO2/SO3_Rdtase_4Fe4S_dom"/>
</dbReference>
<dbReference type="PRINTS" id="PR00411">
    <property type="entry name" value="PNDRDTASEI"/>
</dbReference>
<dbReference type="NCBIfam" id="TIGR02374">
    <property type="entry name" value="nitri_red_nirB"/>
    <property type="match status" value="1"/>
</dbReference>
<feature type="binding site" evidence="17">
    <location>
        <position position="690"/>
    </location>
    <ligand>
        <name>[4Fe-4S] cluster</name>
        <dbReference type="ChEBI" id="CHEBI:49883"/>
    </ligand>
</feature>
<dbReference type="Pfam" id="PF03460">
    <property type="entry name" value="NIR_SIR_ferr"/>
    <property type="match status" value="1"/>
</dbReference>
<evidence type="ECO:0000256" key="11">
    <source>
        <dbReference type="ARBA" id="ARBA00023004"/>
    </source>
</evidence>
<dbReference type="GO" id="GO:0050661">
    <property type="term" value="F:NADP binding"/>
    <property type="evidence" value="ECO:0007669"/>
    <property type="project" value="UniProtKB-UniRule"/>
</dbReference>
<evidence type="ECO:0000259" key="20">
    <source>
        <dbReference type="Pfam" id="PF04324"/>
    </source>
</evidence>
<dbReference type="FunFam" id="3.30.413.10:FF:000007">
    <property type="entry name" value="Nitrite reductase [NAD(P)H] large subunit"/>
    <property type="match status" value="1"/>
</dbReference>
<dbReference type="GO" id="GO:0020037">
    <property type="term" value="F:heme binding"/>
    <property type="evidence" value="ECO:0007669"/>
    <property type="project" value="InterPro"/>
</dbReference>
<dbReference type="Gene3D" id="3.50.50.60">
    <property type="entry name" value="FAD/NAD(P)-binding domain"/>
    <property type="match status" value="2"/>
</dbReference>
<dbReference type="InterPro" id="IPR005117">
    <property type="entry name" value="NiRdtase/SiRdtase_haem-b_fer"/>
</dbReference>
<evidence type="ECO:0000256" key="14">
    <source>
        <dbReference type="ARBA" id="ARBA00034078"/>
    </source>
</evidence>
<keyword evidence="5 17" id="KW-0349">Heme</keyword>
<evidence type="ECO:0000259" key="19">
    <source>
        <dbReference type="Pfam" id="PF03460"/>
    </source>
</evidence>
<evidence type="ECO:0000313" key="24">
    <source>
        <dbReference type="Proteomes" id="UP000179840"/>
    </source>
</evidence>
<evidence type="ECO:0000259" key="18">
    <source>
        <dbReference type="Pfam" id="PF01077"/>
    </source>
</evidence>
<dbReference type="EMBL" id="LFKP01000005">
    <property type="protein sequence ID" value="OHV97420.1"/>
    <property type="molecule type" value="Genomic_DNA"/>
</dbReference>
<gene>
    <name evidence="23" type="ORF">AKG95_09340</name>
</gene>
<organism evidence="23 24">
    <name type="scientific">Janthinobacterium lividum</name>
    <dbReference type="NCBI Taxonomy" id="29581"/>
    <lineage>
        <taxon>Bacteria</taxon>
        <taxon>Pseudomonadati</taxon>
        <taxon>Pseudomonadota</taxon>
        <taxon>Betaproteobacteria</taxon>
        <taxon>Burkholderiales</taxon>
        <taxon>Oxalobacteraceae</taxon>
        <taxon>Janthinobacterium</taxon>
    </lineage>
</organism>
<feature type="domain" description="FAD/NAD(P)-binding" evidence="21">
    <location>
        <begin position="6"/>
        <end position="286"/>
    </location>
</feature>
<keyword evidence="6 16" id="KW-0285">Flavoprotein</keyword>
<dbReference type="InterPro" id="IPR016156">
    <property type="entry name" value="FAD/NAD-linked_Rdtase_dimer_sf"/>
</dbReference>
<dbReference type="InterPro" id="IPR017121">
    <property type="entry name" value="Nitrite_Rdtase_lsu"/>
</dbReference>
<evidence type="ECO:0000256" key="12">
    <source>
        <dbReference type="ARBA" id="ARBA00023014"/>
    </source>
</evidence>
<dbReference type="SUPFAM" id="SSF51905">
    <property type="entry name" value="FAD/NAD(P)-binding domain"/>
    <property type="match status" value="2"/>
</dbReference>
<comment type="cofactor">
    <cofactor evidence="1 16">
        <name>FAD</name>
        <dbReference type="ChEBI" id="CHEBI:57692"/>
    </cofactor>
</comment>
<evidence type="ECO:0000256" key="4">
    <source>
        <dbReference type="ARBA" id="ARBA00022485"/>
    </source>
</evidence>
<comment type="similarity">
    <text evidence="3">Belongs to the nitrite and sulfite reductase 4Fe-4S domain family.</text>
</comment>
<dbReference type="PRINTS" id="PR00397">
    <property type="entry name" value="SIROHAEM"/>
</dbReference>
<dbReference type="Pfam" id="PF04324">
    <property type="entry name" value="Fer2_BFD"/>
    <property type="match status" value="1"/>
</dbReference>
<dbReference type="GO" id="GO:0042128">
    <property type="term" value="P:nitrate assimilation"/>
    <property type="evidence" value="ECO:0007669"/>
    <property type="project" value="UniProtKB-UniRule"/>
</dbReference>
<proteinExistence type="inferred from homology"/>
<evidence type="ECO:0000256" key="7">
    <source>
        <dbReference type="ARBA" id="ARBA00022714"/>
    </source>
</evidence>
<dbReference type="CDD" id="cd19943">
    <property type="entry name" value="NirB_Fer2_BFD-like_1"/>
    <property type="match status" value="1"/>
</dbReference>
<evidence type="ECO:0000256" key="1">
    <source>
        <dbReference type="ARBA" id="ARBA00001974"/>
    </source>
</evidence>
<dbReference type="AlphaFoldDB" id="A0A1S1UAF4"/>
<dbReference type="GO" id="GO:0046872">
    <property type="term" value="F:metal ion binding"/>
    <property type="evidence" value="ECO:0007669"/>
    <property type="project" value="UniProtKB-KW"/>
</dbReference>
<comment type="cofactor">
    <cofactor evidence="17">
        <name>[4Fe-4S] cluster</name>
        <dbReference type="ChEBI" id="CHEBI:49883"/>
    </cofactor>
    <text evidence="17">Binds 1 [4Fe-4S] cluster per subunit.</text>
</comment>
<dbReference type="GO" id="GO:0051537">
    <property type="term" value="F:2 iron, 2 sulfur cluster binding"/>
    <property type="evidence" value="ECO:0007669"/>
    <property type="project" value="UniProtKB-KW"/>
</dbReference>
<feature type="binding site" description="axial binding residue" evidence="17">
    <location>
        <position position="690"/>
    </location>
    <ligand>
        <name>siroheme</name>
        <dbReference type="ChEBI" id="CHEBI:60052"/>
    </ligand>
    <ligandPart>
        <name>Fe</name>
        <dbReference type="ChEBI" id="CHEBI:18248"/>
    </ligandPart>
</feature>
<dbReference type="GO" id="GO:0050660">
    <property type="term" value="F:flavin adenine dinucleotide binding"/>
    <property type="evidence" value="ECO:0007669"/>
    <property type="project" value="UniProtKB-UniRule"/>
</dbReference>
<dbReference type="FunFam" id="1.10.10.1100:FF:000002">
    <property type="entry name" value="Nitrite reductase large subunit"/>
    <property type="match status" value="1"/>
</dbReference>
<feature type="domain" description="Nitrite/Sulfite reductase ferredoxin-like" evidence="19">
    <location>
        <begin position="565"/>
        <end position="627"/>
    </location>
</feature>
<dbReference type="GO" id="GO:0015980">
    <property type="term" value="P:energy derivation by oxidation of organic compounds"/>
    <property type="evidence" value="ECO:0007669"/>
    <property type="project" value="UniProtKB-ARBA"/>
</dbReference>
<keyword evidence="9 16" id="KW-0274">FAD</keyword>
<dbReference type="UniPathway" id="UPA00653"/>
<comment type="cofactor">
    <cofactor evidence="17">
        <name>siroheme</name>
        <dbReference type="ChEBI" id="CHEBI:60052"/>
    </cofactor>
    <text evidence="17">Binds 1 siroheme per subunit.</text>
</comment>
<reference evidence="23 24" key="1">
    <citation type="submission" date="2015-06" db="EMBL/GenBank/DDBJ databases">
        <title>Draft genome sequencing of a biphenyl-degrading bacterium, Janthinobacterium lividum MEG1.</title>
        <authorList>
            <person name="Shimodaira J."/>
            <person name="Hatta T."/>
        </authorList>
    </citation>
    <scope>NUCLEOTIDE SEQUENCE [LARGE SCALE GENOMIC DNA]</scope>
    <source>
        <strain evidence="23 24">MEG1</strain>
    </source>
</reference>
<dbReference type="RefSeq" id="WP_071076555.1">
    <property type="nucleotide sequence ID" value="NZ_LFKP01000005.1"/>
</dbReference>
<dbReference type="InterPro" id="IPR052034">
    <property type="entry name" value="NasD-like"/>
</dbReference>
<dbReference type="Proteomes" id="UP000179840">
    <property type="component" value="Unassembled WGS sequence"/>
</dbReference>
<evidence type="ECO:0000256" key="16">
    <source>
        <dbReference type="PIRNR" id="PIRNR037149"/>
    </source>
</evidence>
<keyword evidence="7" id="KW-0001">2Fe-2S</keyword>
<dbReference type="Pfam" id="PF07992">
    <property type="entry name" value="Pyr_redox_2"/>
    <property type="match status" value="1"/>
</dbReference>
<feature type="domain" description="NADH-rubredoxin oxidoreductase C-terminal" evidence="22">
    <location>
        <begin position="325"/>
        <end position="395"/>
    </location>
</feature>
<dbReference type="Gene3D" id="3.30.413.10">
    <property type="entry name" value="Sulfite Reductase Hemoprotein, domain 1"/>
    <property type="match status" value="1"/>
</dbReference>